<reference evidence="2" key="2">
    <citation type="journal article" date="2014" name="Nat. Commun.">
        <title>The cavefish genome reveals candidate genes for eye loss.</title>
        <authorList>
            <person name="McGaugh S.E."/>
            <person name="Gross J.B."/>
            <person name="Aken B."/>
            <person name="Blin M."/>
            <person name="Borowsky R."/>
            <person name="Chalopin D."/>
            <person name="Hinaux H."/>
            <person name="Jeffery W.R."/>
            <person name="Keene A."/>
            <person name="Ma L."/>
            <person name="Minx P."/>
            <person name="Murphy D."/>
            <person name="O'Quin K.E."/>
            <person name="Retaux S."/>
            <person name="Rohner N."/>
            <person name="Searle S.M."/>
            <person name="Stahl B.A."/>
            <person name="Tabin C."/>
            <person name="Volff J.N."/>
            <person name="Yoshizawa M."/>
            <person name="Warren W.C."/>
        </authorList>
    </citation>
    <scope>NUCLEOTIDE SEQUENCE [LARGE SCALE GENOMIC DNA]</scope>
    <source>
        <strain evidence="2">female</strain>
    </source>
</reference>
<reference evidence="2" key="1">
    <citation type="submission" date="2013-03" db="EMBL/GenBank/DDBJ databases">
        <authorList>
            <person name="Jeffery W."/>
            <person name="Warren W."/>
            <person name="Wilson R.K."/>
        </authorList>
    </citation>
    <scope>NUCLEOTIDE SEQUENCE</scope>
    <source>
        <strain evidence="2">female</strain>
    </source>
</reference>
<evidence type="ECO:0000313" key="2">
    <source>
        <dbReference type="Proteomes" id="UP000018467"/>
    </source>
</evidence>
<dbReference type="Proteomes" id="UP000018467">
    <property type="component" value="Unassembled WGS sequence"/>
</dbReference>
<name>A0A3B1IH94_ASTMX</name>
<dbReference type="GO" id="GO:0003676">
    <property type="term" value="F:nucleic acid binding"/>
    <property type="evidence" value="ECO:0007669"/>
    <property type="project" value="InterPro"/>
</dbReference>
<dbReference type="AlphaFoldDB" id="A0A3B1IH94"/>
<dbReference type="Bgee" id="ENSAMXG00000040022">
    <property type="expression patterns" value="Expressed in brain"/>
</dbReference>
<reference evidence="1" key="4">
    <citation type="submission" date="2025-09" db="UniProtKB">
        <authorList>
            <consortium name="Ensembl"/>
        </authorList>
    </citation>
    <scope>IDENTIFICATION</scope>
</reference>
<accession>A0A3B1IH94</accession>
<organism evidence="1 2">
    <name type="scientific">Astyanax mexicanus</name>
    <name type="common">Blind cave fish</name>
    <name type="synonym">Astyanax fasciatus mexicanus</name>
    <dbReference type="NCBI Taxonomy" id="7994"/>
    <lineage>
        <taxon>Eukaryota</taxon>
        <taxon>Metazoa</taxon>
        <taxon>Chordata</taxon>
        <taxon>Craniata</taxon>
        <taxon>Vertebrata</taxon>
        <taxon>Euteleostomi</taxon>
        <taxon>Actinopterygii</taxon>
        <taxon>Neopterygii</taxon>
        <taxon>Teleostei</taxon>
        <taxon>Ostariophysi</taxon>
        <taxon>Characiformes</taxon>
        <taxon>Characoidei</taxon>
        <taxon>Acestrorhamphidae</taxon>
        <taxon>Acestrorhamphinae</taxon>
        <taxon>Astyanax</taxon>
    </lineage>
</organism>
<dbReference type="InParanoid" id="A0A3B1IH94"/>
<sequence length="78" mass="8755">MQKLPYFVIAHSRALFKQDNAHPHAAALLRACLEDTDAMPWPVASPDLLLIKKVWDCAIGRAINTPTLSLKKIYRNSV</sequence>
<dbReference type="Ensembl" id="ENSAMXT00000029978.1">
    <property type="protein sequence ID" value="ENSAMXP00000028925.1"/>
    <property type="gene ID" value="ENSAMXG00000040022.1"/>
</dbReference>
<dbReference type="InterPro" id="IPR036397">
    <property type="entry name" value="RNaseH_sf"/>
</dbReference>
<protein>
    <submittedName>
        <fullName evidence="1">Uncharacterized protein</fullName>
    </submittedName>
</protein>
<proteinExistence type="predicted"/>
<evidence type="ECO:0000313" key="1">
    <source>
        <dbReference type="Ensembl" id="ENSAMXP00000028925.1"/>
    </source>
</evidence>
<dbReference type="Gene3D" id="3.30.420.10">
    <property type="entry name" value="Ribonuclease H-like superfamily/Ribonuclease H"/>
    <property type="match status" value="1"/>
</dbReference>
<reference evidence="1" key="3">
    <citation type="submission" date="2025-08" db="UniProtKB">
        <authorList>
            <consortium name="Ensembl"/>
        </authorList>
    </citation>
    <scope>IDENTIFICATION</scope>
</reference>
<dbReference type="GeneTree" id="ENSGT01030000238440"/>
<keyword evidence="2" id="KW-1185">Reference proteome</keyword>